<dbReference type="Pfam" id="PF23907">
    <property type="entry name" value="DUF7249"/>
    <property type="match status" value="1"/>
</dbReference>
<protein>
    <recommendedName>
        <fullName evidence="2">DUF4339 domain-containing protein</fullName>
    </recommendedName>
</protein>
<gene>
    <name evidence="1" type="ORF">F6J89_26845</name>
</gene>
<organism evidence="1">
    <name type="scientific">Symploca sp. SIO1C4</name>
    <dbReference type="NCBI Taxonomy" id="2607765"/>
    <lineage>
        <taxon>Bacteria</taxon>
        <taxon>Bacillati</taxon>
        <taxon>Cyanobacteriota</taxon>
        <taxon>Cyanophyceae</taxon>
        <taxon>Coleofasciculales</taxon>
        <taxon>Coleofasciculaceae</taxon>
        <taxon>Symploca</taxon>
    </lineage>
</organism>
<reference evidence="1" key="1">
    <citation type="submission" date="2019-11" db="EMBL/GenBank/DDBJ databases">
        <title>Genomic insights into an expanded diversity of filamentous marine cyanobacteria reveals the extraordinary biosynthetic potential of Moorea and Okeania.</title>
        <authorList>
            <person name="Ferreira Leao T."/>
            <person name="Wang M."/>
            <person name="Moss N."/>
            <person name="Da Silva R."/>
            <person name="Sanders J."/>
            <person name="Nurk S."/>
            <person name="Gurevich A."/>
            <person name="Humphrey G."/>
            <person name="Reher R."/>
            <person name="Zhu Q."/>
            <person name="Belda-Ferre P."/>
            <person name="Glukhov E."/>
            <person name="Rex R."/>
            <person name="Dorrestein P.C."/>
            <person name="Knight R."/>
            <person name="Pevzner P."/>
            <person name="Gerwick W.H."/>
            <person name="Gerwick L."/>
        </authorList>
    </citation>
    <scope>NUCLEOTIDE SEQUENCE</scope>
    <source>
        <strain evidence="1">SIO1C4</strain>
    </source>
</reference>
<evidence type="ECO:0008006" key="2">
    <source>
        <dbReference type="Google" id="ProtNLM"/>
    </source>
</evidence>
<dbReference type="AlphaFoldDB" id="A0A6B3NHG2"/>
<name>A0A6B3NHG2_9CYAN</name>
<comment type="caution">
    <text evidence="1">The sequence shown here is derived from an EMBL/GenBank/DDBJ whole genome shotgun (WGS) entry which is preliminary data.</text>
</comment>
<evidence type="ECO:0000313" key="1">
    <source>
        <dbReference type="EMBL" id="NER31140.1"/>
    </source>
</evidence>
<sequence>MVTKDQTYNGWTNYETWAVALWIDNDYGSHQYRKELSRNAEDCHQYADPPGKVQQATLAAASEPEATIDTVAEWYLPNNAQPMTLNQIAEICNPDTIVKRLGMESWTKAENIPELALAMGLEEEF</sequence>
<accession>A0A6B3NHG2</accession>
<proteinExistence type="predicted"/>
<dbReference type="EMBL" id="JAAHFQ010000729">
    <property type="protein sequence ID" value="NER31140.1"/>
    <property type="molecule type" value="Genomic_DNA"/>
</dbReference>
<dbReference type="InterPro" id="IPR055673">
    <property type="entry name" value="DUF7249"/>
</dbReference>